<dbReference type="Proteomes" id="UP001155901">
    <property type="component" value="Unassembled WGS sequence"/>
</dbReference>
<evidence type="ECO:0000256" key="2">
    <source>
        <dbReference type="SAM" id="SignalP"/>
    </source>
</evidence>
<feature type="signal peptide" evidence="2">
    <location>
        <begin position="1"/>
        <end position="18"/>
    </location>
</feature>
<reference evidence="4" key="2">
    <citation type="submission" date="2022-03" db="EMBL/GenBank/DDBJ databases">
        <title>Genome Encyclopedia of Bacteria and Archaea VI: Functional Genomics of Type Strains.</title>
        <authorList>
            <person name="Whitman W."/>
        </authorList>
    </citation>
    <scope>NUCLEOTIDE SEQUENCE</scope>
    <source>
        <strain evidence="4">HSC-15S17</strain>
    </source>
</reference>
<dbReference type="AlphaFoldDB" id="A0AA41LB88"/>
<evidence type="ECO:0000313" key="3">
    <source>
        <dbReference type="EMBL" id="MBV6325060.1"/>
    </source>
</evidence>
<feature type="chain" id="PRO_5041327614" evidence="2">
    <location>
        <begin position="19"/>
        <end position="377"/>
    </location>
</feature>
<evidence type="ECO:0000313" key="6">
    <source>
        <dbReference type="Proteomes" id="UP001162889"/>
    </source>
</evidence>
<proteinExistence type="predicted"/>
<keyword evidence="1" id="KW-0175">Coiled coil</keyword>
<comment type="caution">
    <text evidence="3">The sequence shown here is derived from an EMBL/GenBank/DDBJ whole genome shotgun (WGS) entry which is preliminary data.</text>
</comment>
<gene>
    <name evidence="3" type="ORF">KVP70_29505</name>
    <name evidence="4" type="ORF">L1274_004312</name>
</gene>
<dbReference type="EMBL" id="JAHTGR010000024">
    <property type="protein sequence ID" value="MBV6325060.1"/>
    <property type="molecule type" value="Genomic_DNA"/>
</dbReference>
<dbReference type="RefSeq" id="WP_217945951.1">
    <property type="nucleotide sequence ID" value="NZ_JAHTGR010000024.1"/>
</dbReference>
<evidence type="ECO:0000313" key="4">
    <source>
        <dbReference type="EMBL" id="MCP2010572.1"/>
    </source>
</evidence>
<keyword evidence="6" id="KW-1185">Reference proteome</keyword>
<evidence type="ECO:0000313" key="5">
    <source>
        <dbReference type="Proteomes" id="UP001155901"/>
    </source>
</evidence>
<organism evidence="3 5">
    <name type="scientific">Duganella violaceipulchra</name>
    <dbReference type="NCBI Taxonomy" id="2849652"/>
    <lineage>
        <taxon>Bacteria</taxon>
        <taxon>Pseudomonadati</taxon>
        <taxon>Pseudomonadota</taxon>
        <taxon>Betaproteobacteria</taxon>
        <taxon>Burkholderiales</taxon>
        <taxon>Oxalobacteraceae</taxon>
        <taxon>Telluria group</taxon>
        <taxon>Duganella</taxon>
    </lineage>
</organism>
<accession>A0AA41LB88</accession>
<sequence>MRRASMLLLLGCAGLAQAAAPALVRSLAVQGKSTDGKPVPAGDIVMPLVQAGDPALSAKINDKLFLAQFGVLSPKTPGKSVGAADGIALDGVSTQSYAVGRNDGRILTIAFNSEFCGAYCETSRQYYSFDMGSGRSVQAEDIFTVAGMRELARQMRKQRLAAYRNEAAQRKAALDALRKEKKASKDDLDDLEQRVALNSECASKESQLAKQSDADLLAAFRTYQLEAAAQKYNIYSERCSSHAEQALDDVGTVKLALSYAELSPQLNDYGKALLTGTGAVPPAGGYFGQVLHGRLGTMAVTMTLKKDGDGGVEGTYFYDKFRQPIALDGTERDGKLVLNERSGDKVSATLQLGWSEAAHALQGSWTGKKELAVSLAP</sequence>
<dbReference type="Proteomes" id="UP001162889">
    <property type="component" value="Unassembled WGS sequence"/>
</dbReference>
<protein>
    <submittedName>
        <fullName evidence="3">Uncharacterized protein</fullName>
    </submittedName>
</protein>
<name>A0AA41LB88_9BURK</name>
<dbReference type="EMBL" id="JALJZU010000008">
    <property type="protein sequence ID" value="MCP2010572.1"/>
    <property type="molecule type" value="Genomic_DNA"/>
</dbReference>
<evidence type="ECO:0000256" key="1">
    <source>
        <dbReference type="SAM" id="Coils"/>
    </source>
</evidence>
<reference evidence="3" key="1">
    <citation type="submission" date="2021-07" db="EMBL/GenBank/DDBJ databases">
        <title>Characterization of violacein-producing bacteria and related species.</title>
        <authorList>
            <person name="Wilson H.S."/>
            <person name="De Leon M.E."/>
        </authorList>
    </citation>
    <scope>NUCLEOTIDE SEQUENCE</scope>
    <source>
        <strain evidence="3">HSC-15S17</strain>
    </source>
</reference>
<keyword evidence="2" id="KW-0732">Signal</keyword>
<feature type="coiled-coil region" evidence="1">
    <location>
        <begin position="160"/>
        <end position="194"/>
    </location>
</feature>